<sequence length="123" mass="13006">MADPITVYDQRHEGHLVVIFLDFTSGGSTTAVELTITAGYPNFDLSKAHPIISGAMFEFEADIIVNSLALLPSAEVSRSDATAPDSAGEYQITAANTFKYCNGVGDADGVIALCYWAAGNKNV</sequence>
<gene>
    <name evidence="1" type="ORF">LCGC14_1769560</name>
</gene>
<accession>A0A0F9GYM5</accession>
<organism evidence="1">
    <name type="scientific">marine sediment metagenome</name>
    <dbReference type="NCBI Taxonomy" id="412755"/>
    <lineage>
        <taxon>unclassified sequences</taxon>
        <taxon>metagenomes</taxon>
        <taxon>ecological metagenomes</taxon>
    </lineage>
</organism>
<dbReference type="AlphaFoldDB" id="A0A0F9GYM5"/>
<comment type="caution">
    <text evidence="1">The sequence shown here is derived from an EMBL/GenBank/DDBJ whole genome shotgun (WGS) entry which is preliminary data.</text>
</comment>
<proteinExistence type="predicted"/>
<name>A0A0F9GYM5_9ZZZZ</name>
<protein>
    <submittedName>
        <fullName evidence="1">Uncharacterized protein</fullName>
    </submittedName>
</protein>
<reference evidence="1" key="1">
    <citation type="journal article" date="2015" name="Nature">
        <title>Complex archaea that bridge the gap between prokaryotes and eukaryotes.</title>
        <authorList>
            <person name="Spang A."/>
            <person name="Saw J.H."/>
            <person name="Jorgensen S.L."/>
            <person name="Zaremba-Niedzwiedzka K."/>
            <person name="Martijn J."/>
            <person name="Lind A.E."/>
            <person name="van Eijk R."/>
            <person name="Schleper C."/>
            <person name="Guy L."/>
            <person name="Ettema T.J."/>
        </authorList>
    </citation>
    <scope>NUCLEOTIDE SEQUENCE</scope>
</reference>
<dbReference type="EMBL" id="LAZR01016573">
    <property type="protein sequence ID" value="KKM03919.1"/>
    <property type="molecule type" value="Genomic_DNA"/>
</dbReference>
<evidence type="ECO:0000313" key="1">
    <source>
        <dbReference type="EMBL" id="KKM03919.1"/>
    </source>
</evidence>